<dbReference type="GO" id="GO:0016020">
    <property type="term" value="C:membrane"/>
    <property type="evidence" value="ECO:0007669"/>
    <property type="project" value="UniProtKB-SubCell"/>
</dbReference>
<accession>A0A0L0C0X6</accession>
<dbReference type="OrthoDB" id="302728at2759"/>
<dbReference type="InterPro" id="IPR039859">
    <property type="entry name" value="PFA4/ZDH16/20/ERF2-like"/>
</dbReference>
<protein>
    <recommendedName>
        <fullName evidence="7">Palmitoyltransferase</fullName>
        <ecNumber evidence="7">2.3.1.225</ecNumber>
    </recommendedName>
</protein>
<evidence type="ECO:0000256" key="4">
    <source>
        <dbReference type="ARBA" id="ARBA00022989"/>
    </source>
</evidence>
<evidence type="ECO:0000313" key="10">
    <source>
        <dbReference type="Proteomes" id="UP000037069"/>
    </source>
</evidence>
<dbReference type="Pfam" id="PF01529">
    <property type="entry name" value="DHHC"/>
    <property type="match status" value="1"/>
</dbReference>
<feature type="transmembrane region" description="Helical" evidence="7">
    <location>
        <begin position="20"/>
        <end position="42"/>
    </location>
</feature>
<feature type="domain" description="Palmitoyltransferase DHHC" evidence="8">
    <location>
        <begin position="95"/>
        <end position="231"/>
    </location>
</feature>
<evidence type="ECO:0000256" key="2">
    <source>
        <dbReference type="ARBA" id="ARBA00022679"/>
    </source>
</evidence>
<keyword evidence="2 7" id="KW-0808">Transferase</keyword>
<evidence type="ECO:0000256" key="3">
    <source>
        <dbReference type="ARBA" id="ARBA00022692"/>
    </source>
</evidence>
<dbReference type="Proteomes" id="UP000037069">
    <property type="component" value="Unassembled WGS sequence"/>
</dbReference>
<keyword evidence="3 7" id="KW-0812">Transmembrane</keyword>
<dbReference type="AlphaFoldDB" id="A0A0L0C0X6"/>
<comment type="domain">
    <text evidence="7">The DHHC domain is required for palmitoyltransferase activity.</text>
</comment>
<dbReference type="InterPro" id="IPR001594">
    <property type="entry name" value="Palmitoyltrfase_DHHC"/>
</dbReference>
<gene>
    <name evidence="9" type="ORF">FF38_07807</name>
</gene>
<evidence type="ECO:0000256" key="6">
    <source>
        <dbReference type="ARBA" id="ARBA00023315"/>
    </source>
</evidence>
<evidence type="ECO:0000313" key="9">
    <source>
        <dbReference type="EMBL" id="KNC25119.1"/>
    </source>
</evidence>
<evidence type="ECO:0000256" key="7">
    <source>
        <dbReference type="RuleBase" id="RU079119"/>
    </source>
</evidence>
<comment type="caution">
    <text evidence="9">The sequence shown here is derived from an EMBL/GenBank/DDBJ whole genome shotgun (WGS) entry which is preliminary data.</text>
</comment>
<evidence type="ECO:0000256" key="1">
    <source>
        <dbReference type="ARBA" id="ARBA00004141"/>
    </source>
</evidence>
<sequence>MFKIRTLREIPQSPADVGCLIFLLSFVPVSFIFELCIVMPSFHEAGSIMFVLTWLGGVYIVYNIMGNFIACILEDPSIRGLMLKPPLEPQLRKHWRLCSVCELLAPPRSWHCDTCKTCILKRDHHCIFTANCVGHRNQRYFLMFLLHSLIGCAYSCIYNNLFIWWLHNDFFWNLRTVFKLVFPFLGFFMEFSWLNVYLFLYEINLVLFIYIIVLLCFHLPNILKGATTYERNLSHYDLGWKKNIEMFLGKRWYLVWLSPFLNSPLPHDGIHWENVLKQTTKNR</sequence>
<comment type="similarity">
    <text evidence="7">Belongs to the DHHC palmitoyltransferase family.</text>
</comment>
<dbReference type="GO" id="GO:0019706">
    <property type="term" value="F:protein-cysteine S-palmitoyltransferase activity"/>
    <property type="evidence" value="ECO:0007669"/>
    <property type="project" value="UniProtKB-EC"/>
</dbReference>
<organism evidence="9 10">
    <name type="scientific">Lucilia cuprina</name>
    <name type="common">Green bottle fly</name>
    <name type="synonym">Australian sheep blowfly</name>
    <dbReference type="NCBI Taxonomy" id="7375"/>
    <lineage>
        <taxon>Eukaryota</taxon>
        <taxon>Metazoa</taxon>
        <taxon>Ecdysozoa</taxon>
        <taxon>Arthropoda</taxon>
        <taxon>Hexapoda</taxon>
        <taxon>Insecta</taxon>
        <taxon>Pterygota</taxon>
        <taxon>Neoptera</taxon>
        <taxon>Endopterygota</taxon>
        <taxon>Diptera</taxon>
        <taxon>Brachycera</taxon>
        <taxon>Muscomorpha</taxon>
        <taxon>Oestroidea</taxon>
        <taxon>Calliphoridae</taxon>
        <taxon>Luciliinae</taxon>
        <taxon>Lucilia</taxon>
    </lineage>
</organism>
<comment type="catalytic activity">
    <reaction evidence="7">
        <text>L-cysteinyl-[protein] + hexadecanoyl-CoA = S-hexadecanoyl-L-cysteinyl-[protein] + CoA</text>
        <dbReference type="Rhea" id="RHEA:36683"/>
        <dbReference type="Rhea" id="RHEA-COMP:10131"/>
        <dbReference type="Rhea" id="RHEA-COMP:11032"/>
        <dbReference type="ChEBI" id="CHEBI:29950"/>
        <dbReference type="ChEBI" id="CHEBI:57287"/>
        <dbReference type="ChEBI" id="CHEBI:57379"/>
        <dbReference type="ChEBI" id="CHEBI:74151"/>
        <dbReference type="EC" id="2.3.1.225"/>
    </reaction>
</comment>
<dbReference type="EMBL" id="JRES01001157">
    <property type="protein sequence ID" value="KNC25119.1"/>
    <property type="molecule type" value="Genomic_DNA"/>
</dbReference>
<feature type="transmembrane region" description="Helical" evidence="7">
    <location>
        <begin position="205"/>
        <end position="223"/>
    </location>
</feature>
<dbReference type="EC" id="2.3.1.225" evidence="7"/>
<dbReference type="PROSITE" id="PS50216">
    <property type="entry name" value="DHHC"/>
    <property type="match status" value="1"/>
</dbReference>
<proteinExistence type="inferred from homology"/>
<dbReference type="STRING" id="7375.A0A0L0C0X6"/>
<keyword evidence="5 7" id="KW-0472">Membrane</keyword>
<dbReference type="PANTHER" id="PTHR12246">
    <property type="entry name" value="PALMITOYLTRANSFERASE ZDHHC16"/>
    <property type="match status" value="1"/>
</dbReference>
<evidence type="ECO:0000259" key="8">
    <source>
        <dbReference type="Pfam" id="PF01529"/>
    </source>
</evidence>
<keyword evidence="10" id="KW-1185">Reference proteome</keyword>
<feature type="transmembrane region" description="Helical" evidence="7">
    <location>
        <begin position="140"/>
        <end position="165"/>
    </location>
</feature>
<evidence type="ECO:0000256" key="5">
    <source>
        <dbReference type="ARBA" id="ARBA00023136"/>
    </source>
</evidence>
<comment type="subcellular location">
    <subcellularLocation>
        <location evidence="1">Membrane</location>
        <topology evidence="1">Multi-pass membrane protein</topology>
    </subcellularLocation>
</comment>
<reference evidence="9 10" key="1">
    <citation type="journal article" date="2015" name="Nat. Commun.">
        <title>Lucilia cuprina genome unlocks parasitic fly biology to underpin future interventions.</title>
        <authorList>
            <person name="Anstead C.A."/>
            <person name="Korhonen P.K."/>
            <person name="Young N.D."/>
            <person name="Hall R.S."/>
            <person name="Jex A.R."/>
            <person name="Murali S.C."/>
            <person name="Hughes D.S."/>
            <person name="Lee S.F."/>
            <person name="Perry T."/>
            <person name="Stroehlein A.J."/>
            <person name="Ansell B.R."/>
            <person name="Breugelmans B."/>
            <person name="Hofmann A."/>
            <person name="Qu J."/>
            <person name="Dugan S."/>
            <person name="Lee S.L."/>
            <person name="Chao H."/>
            <person name="Dinh H."/>
            <person name="Han Y."/>
            <person name="Doddapaneni H.V."/>
            <person name="Worley K.C."/>
            <person name="Muzny D.M."/>
            <person name="Ioannidis P."/>
            <person name="Waterhouse R.M."/>
            <person name="Zdobnov E.M."/>
            <person name="James P.J."/>
            <person name="Bagnall N.H."/>
            <person name="Kotze A.C."/>
            <person name="Gibbs R.A."/>
            <person name="Richards S."/>
            <person name="Batterham P."/>
            <person name="Gasser R.B."/>
        </authorList>
    </citation>
    <scope>NUCLEOTIDE SEQUENCE [LARGE SCALE GENOMIC DNA]</scope>
    <source>
        <strain evidence="9 10">LS</strain>
        <tissue evidence="9">Full body</tissue>
    </source>
</reference>
<feature type="transmembrane region" description="Helical" evidence="7">
    <location>
        <begin position="48"/>
        <end position="73"/>
    </location>
</feature>
<keyword evidence="6 7" id="KW-0012">Acyltransferase</keyword>
<dbReference type="OMA" id="RAHHCPV"/>
<name>A0A0L0C0X6_LUCCU</name>
<keyword evidence="4 7" id="KW-1133">Transmembrane helix</keyword>